<protein>
    <submittedName>
        <fullName evidence="1">Uncharacterized protein</fullName>
    </submittedName>
</protein>
<dbReference type="AlphaFoldDB" id="F8FIN2"/>
<accession>F8FIN2</accession>
<name>F8FIN2_PAEMK</name>
<evidence type="ECO:0000313" key="2">
    <source>
        <dbReference type="Proteomes" id="UP000006620"/>
    </source>
</evidence>
<dbReference type="PATRIC" id="fig|1036673.3.peg.6505"/>
<gene>
    <name evidence="1" type="ordered locus">KNP414_06974</name>
</gene>
<reference evidence="2" key="1">
    <citation type="submission" date="2011-06" db="EMBL/GenBank/DDBJ databases">
        <title>Complete genome sequence of Paenibacillus mucilaginosus KNP414.</title>
        <authorList>
            <person name="Wang J."/>
            <person name="Hu S."/>
            <person name="Hu X."/>
            <person name="Zhang B."/>
            <person name="Dong D."/>
            <person name="Zhang S."/>
            <person name="Zhao K."/>
            <person name="Wu D."/>
        </authorList>
    </citation>
    <scope>NUCLEOTIDE SEQUENCE [LARGE SCALE GENOMIC DNA]</scope>
    <source>
        <strain evidence="2">KNP414</strain>
    </source>
</reference>
<dbReference type="EMBL" id="CP002869">
    <property type="protein sequence ID" value="AEI45486.1"/>
    <property type="molecule type" value="Genomic_DNA"/>
</dbReference>
<organism evidence="1 2">
    <name type="scientific">Paenibacillus mucilaginosus (strain KNP414)</name>
    <dbReference type="NCBI Taxonomy" id="1036673"/>
    <lineage>
        <taxon>Bacteria</taxon>
        <taxon>Bacillati</taxon>
        <taxon>Bacillota</taxon>
        <taxon>Bacilli</taxon>
        <taxon>Bacillales</taxon>
        <taxon>Paenibacillaceae</taxon>
        <taxon>Paenibacillus</taxon>
    </lineage>
</organism>
<evidence type="ECO:0000313" key="1">
    <source>
        <dbReference type="EMBL" id="AEI45486.1"/>
    </source>
</evidence>
<dbReference type="KEGG" id="pms:KNP414_06974"/>
<dbReference type="Proteomes" id="UP000006620">
    <property type="component" value="Chromosome"/>
</dbReference>
<sequence>MRLGIGTAVPLPVVYISIVHEQGANVMMLGIRNSHSALFGTV</sequence>
<dbReference type="HOGENOM" id="CLU_3255075_0_0_9"/>
<proteinExistence type="predicted"/>
<reference evidence="1 2" key="2">
    <citation type="journal article" date="2013" name="Genome Announc.">
        <title>Genome Sequence of Growth-Improving Paenibacillus mucilaginosus Strain KNP414.</title>
        <authorList>
            <person name="Lu J.J."/>
            <person name="Wang J.F."/>
            <person name="Hu X.F."/>
        </authorList>
    </citation>
    <scope>NUCLEOTIDE SEQUENCE [LARGE SCALE GENOMIC DNA]</scope>
    <source>
        <strain evidence="1 2">KNP414</strain>
    </source>
</reference>